<dbReference type="InterPro" id="IPR042099">
    <property type="entry name" value="ANL_N_sf"/>
</dbReference>
<dbReference type="OrthoDB" id="9787658at2"/>
<protein>
    <submittedName>
        <fullName evidence="4">Beta-hydroxyacyl-ACP dehydratase</fullName>
    </submittedName>
</protein>
<dbReference type="PANTHER" id="PTHR43767:SF8">
    <property type="entry name" value="LONG-CHAIN-FATTY-ACID--COA LIGASE"/>
    <property type="match status" value="1"/>
</dbReference>
<reference evidence="4 5" key="1">
    <citation type="submission" date="2018-10" db="EMBL/GenBank/DDBJ databases">
        <title>Robbsia sp. DHC34, isolated from soil.</title>
        <authorList>
            <person name="Gao Z.-H."/>
            <person name="Qiu L.-H."/>
        </authorList>
    </citation>
    <scope>NUCLEOTIDE SEQUENCE [LARGE SCALE GENOMIC DNA]</scope>
    <source>
        <strain evidence="4 5">DHC34</strain>
    </source>
</reference>
<dbReference type="Gene3D" id="3.30.300.30">
    <property type="match status" value="1"/>
</dbReference>
<keyword evidence="5" id="KW-1185">Reference proteome</keyword>
<evidence type="ECO:0000313" key="4">
    <source>
        <dbReference type="EMBL" id="RKP46603.1"/>
    </source>
</evidence>
<name>A0A494XG87_9BURK</name>
<dbReference type="Pfam" id="PF00501">
    <property type="entry name" value="AMP-binding"/>
    <property type="match status" value="1"/>
</dbReference>
<dbReference type="PANTHER" id="PTHR43767">
    <property type="entry name" value="LONG-CHAIN-FATTY-ACID--COA LIGASE"/>
    <property type="match status" value="1"/>
</dbReference>
<dbReference type="SUPFAM" id="SSF56801">
    <property type="entry name" value="Acetyl-CoA synthetase-like"/>
    <property type="match status" value="1"/>
</dbReference>
<proteinExistence type="predicted"/>
<comment type="caution">
    <text evidence="4">The sequence shown here is derived from an EMBL/GenBank/DDBJ whole genome shotgun (WGS) entry which is preliminary data.</text>
</comment>
<feature type="domain" description="ApeI dehydratase-like" evidence="3">
    <location>
        <begin position="506"/>
        <end position="599"/>
    </location>
</feature>
<evidence type="ECO:0000259" key="2">
    <source>
        <dbReference type="Pfam" id="PF00501"/>
    </source>
</evidence>
<feature type="domain" description="AMP-dependent synthetase/ligase" evidence="2">
    <location>
        <begin position="56"/>
        <end position="338"/>
    </location>
</feature>
<dbReference type="InterPro" id="IPR045851">
    <property type="entry name" value="AMP-bd_C_sf"/>
</dbReference>
<dbReference type="InterPro" id="IPR029069">
    <property type="entry name" value="HotDog_dom_sf"/>
</dbReference>
<dbReference type="RefSeq" id="WP_121090223.1">
    <property type="nucleotide sequence ID" value="NZ_RBZU01000014.1"/>
</dbReference>
<dbReference type="Proteomes" id="UP000270342">
    <property type="component" value="Unassembled WGS sequence"/>
</dbReference>
<accession>A0A494XG87</accession>
<sequence>MTHLALIAHRHADAIVARHRGMPITAARFIADVRTVAATLPAGTHLLNACGDRYAFAVTLAAAMLDHRITLLPSTYTPEAVERLKEFAPDTFCVADSHTEHVALPTFRYPIALPWEAAQADRSETEIDANGDGDGEASVERQAGAETGVGADAGPRAGSTAFEVPRIHADRVVAYVFTSGSTGVPVPHPKTWGRLVHSVHVAKTALGLDDTRPHTLVGTVPPQHMFGFESTVLLALIGAQIFETGRPFYPADVIDTLASAPEPRLLVTTPVHLRSLLSTPETPAAWPALGLILSATAPLSQTLAEQAEQRFAGPLKEIYGSTETGQIATRRTATDTDWLLMPGIRLSWQNTQAWASEGHIETPTPLGDLLEPRGEPDADGYVRRFVLTGRTADLVNIAGKRTSIGYLNHQIASIDGVEDAGFYLPDDETPGIVTRLAAFAVAPGLSANAILTALRQRVDPAFLPRPLVLVDALPRNETGKLVRATLKSLYERHVAAQKHARAPAQTNDAPLVLPIPHDHPAYAGHFPGRPVLPGVVLLDAALDAIAHDTGRAVSACALASVKFLSPVTPGETLTLERKASPSGAIEFTIRASERIVARGTVAS</sequence>
<evidence type="ECO:0000256" key="1">
    <source>
        <dbReference type="ARBA" id="ARBA00022598"/>
    </source>
</evidence>
<keyword evidence="1" id="KW-0436">Ligase</keyword>
<dbReference type="GO" id="GO:0016874">
    <property type="term" value="F:ligase activity"/>
    <property type="evidence" value="ECO:0007669"/>
    <property type="project" value="UniProtKB-KW"/>
</dbReference>
<dbReference type="InterPro" id="IPR054545">
    <property type="entry name" value="ApeI-like"/>
</dbReference>
<dbReference type="Gene3D" id="3.10.129.10">
    <property type="entry name" value="Hotdog Thioesterase"/>
    <property type="match status" value="1"/>
</dbReference>
<evidence type="ECO:0000313" key="5">
    <source>
        <dbReference type="Proteomes" id="UP000270342"/>
    </source>
</evidence>
<evidence type="ECO:0000259" key="3">
    <source>
        <dbReference type="Pfam" id="PF22818"/>
    </source>
</evidence>
<dbReference type="SUPFAM" id="SSF54637">
    <property type="entry name" value="Thioesterase/thiol ester dehydrase-isomerase"/>
    <property type="match status" value="1"/>
</dbReference>
<dbReference type="Gene3D" id="3.40.50.12780">
    <property type="entry name" value="N-terminal domain of ligase-like"/>
    <property type="match status" value="1"/>
</dbReference>
<dbReference type="InterPro" id="IPR050237">
    <property type="entry name" value="ATP-dep_AMP-bd_enzyme"/>
</dbReference>
<organism evidence="4 5">
    <name type="scientific">Pararobbsia silviterrae</name>
    <dbReference type="NCBI Taxonomy" id="1792498"/>
    <lineage>
        <taxon>Bacteria</taxon>
        <taxon>Pseudomonadati</taxon>
        <taxon>Pseudomonadota</taxon>
        <taxon>Betaproteobacteria</taxon>
        <taxon>Burkholderiales</taxon>
        <taxon>Burkholderiaceae</taxon>
        <taxon>Pararobbsia</taxon>
    </lineage>
</organism>
<dbReference type="AlphaFoldDB" id="A0A494XG87"/>
<dbReference type="EMBL" id="RBZU01000014">
    <property type="protein sequence ID" value="RKP46603.1"/>
    <property type="molecule type" value="Genomic_DNA"/>
</dbReference>
<dbReference type="Pfam" id="PF22818">
    <property type="entry name" value="ApeI-like"/>
    <property type="match status" value="1"/>
</dbReference>
<dbReference type="GO" id="GO:0016829">
    <property type="term" value="F:lyase activity"/>
    <property type="evidence" value="ECO:0007669"/>
    <property type="project" value="UniProtKB-KW"/>
</dbReference>
<dbReference type="InterPro" id="IPR000873">
    <property type="entry name" value="AMP-dep_synth/lig_dom"/>
</dbReference>
<gene>
    <name evidence="4" type="ORF">D7S86_24205</name>
</gene>